<evidence type="ECO:0000313" key="5">
    <source>
        <dbReference type="EMBL" id="KZP31521.1"/>
    </source>
</evidence>
<dbReference type="SUPFAM" id="SSF57701">
    <property type="entry name" value="Zn2/Cys6 DNA-binding domain"/>
    <property type="match status" value="1"/>
</dbReference>
<dbReference type="Proteomes" id="UP000076532">
    <property type="component" value="Unassembled WGS sequence"/>
</dbReference>
<evidence type="ECO:0000256" key="3">
    <source>
        <dbReference type="SAM" id="MobiDB-lite"/>
    </source>
</evidence>
<dbReference type="Gene3D" id="4.10.240.10">
    <property type="entry name" value="Zn(2)-C6 fungal-type DNA-binding domain"/>
    <property type="match status" value="1"/>
</dbReference>
<dbReference type="PROSITE" id="PS50048">
    <property type="entry name" value="ZN2_CY6_FUNGAL_2"/>
    <property type="match status" value="1"/>
</dbReference>
<dbReference type="STRING" id="436010.A0A166UBA2"/>
<dbReference type="InterPro" id="IPR050797">
    <property type="entry name" value="Carb_Metab_Trans_Reg"/>
</dbReference>
<dbReference type="Pfam" id="PF04082">
    <property type="entry name" value="Fungal_trans"/>
    <property type="match status" value="1"/>
</dbReference>
<dbReference type="CDD" id="cd00067">
    <property type="entry name" value="GAL4"/>
    <property type="match status" value="1"/>
</dbReference>
<feature type="compositionally biased region" description="Polar residues" evidence="3">
    <location>
        <begin position="103"/>
        <end position="115"/>
    </location>
</feature>
<dbReference type="InterPro" id="IPR001138">
    <property type="entry name" value="Zn2Cys6_DnaBD"/>
</dbReference>
<protein>
    <recommendedName>
        <fullName evidence="4">Zn(2)-C6 fungal-type domain-containing protein</fullName>
    </recommendedName>
</protein>
<dbReference type="InterPro" id="IPR036864">
    <property type="entry name" value="Zn2-C6_fun-type_DNA-bd_sf"/>
</dbReference>
<feature type="region of interest" description="Disordered" evidence="3">
    <location>
        <begin position="78"/>
        <end position="115"/>
    </location>
</feature>
<sequence>MSASTLSARTQLMSISNRRQSQSCDACRARKVRCARENPDDSKQSCKHCVALGIPCTYDYQPKKRGPPNLYLRRLQEAAAAAASGGQPEADSDTSPPPPLSPHQASISPTQSSLSPIITRREHTPFYSDASLRPLSAGTPGASLPPSRYPIAADGYNTHFSPVLPTPSYDIASITNGLSNGHTHGYAPIDSFSTYPLHNWSFKQHQPPPIPASKAWPQLSMYYRPHRLEEIAPRETFSLIIKLFFDFVFPLTPCVHKPSFMADLGARREERDPLFFALVMSMVASTLVQCPRSYIPMERPVVRKLAQTCYEASRFISVASYDPPTSTHVSIRYFDCVYHFCEGHDATQHASFGEACHIAVTLRMHEEASYEGLDPIECEVRRRTFWLLFGADKSMSILLGRPIALRDEDCTVHFPKELDDECITHTAYLPQPPGKTAIVSGLNYTSRIFALLGEILVRIRVDKRSPPTGPFATARLEEIQSLHARIMAALVHAPEPLRLKESPVQHQADIPHEEGGAGFRQATFAVVKDFFDNPHASRENALNPYLVMQANLFVTQQLVRFVIEQYRDELITALHGGIDEHQVAEDREAVAKNLLTILHSIPIQSIATNGPSLVHKVRFVASTLLDAVRKAETAPASAARAHAYLWDFLSILSEIERNYLLDDDQDATSSGDSMPAAAA</sequence>
<dbReference type="SMART" id="SM00066">
    <property type="entry name" value="GAL4"/>
    <property type="match status" value="1"/>
</dbReference>
<accession>A0A166UBA2</accession>
<dbReference type="CDD" id="cd12148">
    <property type="entry name" value="fungal_TF_MHR"/>
    <property type="match status" value="1"/>
</dbReference>
<dbReference type="PANTHER" id="PTHR31668">
    <property type="entry name" value="GLUCOSE TRANSPORT TRANSCRIPTION REGULATOR RGT1-RELATED-RELATED"/>
    <property type="match status" value="1"/>
</dbReference>
<dbReference type="EMBL" id="KV417489">
    <property type="protein sequence ID" value="KZP31521.1"/>
    <property type="molecule type" value="Genomic_DNA"/>
</dbReference>
<dbReference type="AlphaFoldDB" id="A0A166UBA2"/>
<dbReference type="GO" id="GO:0000981">
    <property type="term" value="F:DNA-binding transcription factor activity, RNA polymerase II-specific"/>
    <property type="evidence" value="ECO:0007669"/>
    <property type="project" value="InterPro"/>
</dbReference>
<dbReference type="Pfam" id="PF00172">
    <property type="entry name" value="Zn_clus"/>
    <property type="match status" value="1"/>
</dbReference>
<dbReference type="SMART" id="SM00906">
    <property type="entry name" value="Fungal_trans"/>
    <property type="match status" value="1"/>
</dbReference>
<evidence type="ECO:0000313" key="6">
    <source>
        <dbReference type="Proteomes" id="UP000076532"/>
    </source>
</evidence>
<dbReference type="GO" id="GO:0008270">
    <property type="term" value="F:zinc ion binding"/>
    <property type="evidence" value="ECO:0007669"/>
    <property type="project" value="InterPro"/>
</dbReference>
<proteinExistence type="predicted"/>
<evidence type="ECO:0000259" key="4">
    <source>
        <dbReference type="PROSITE" id="PS50048"/>
    </source>
</evidence>
<evidence type="ECO:0000256" key="2">
    <source>
        <dbReference type="ARBA" id="ARBA00023242"/>
    </source>
</evidence>
<feature type="region of interest" description="Disordered" evidence="3">
    <location>
        <begin position="1"/>
        <end position="22"/>
    </location>
</feature>
<dbReference type="GO" id="GO:0006351">
    <property type="term" value="P:DNA-templated transcription"/>
    <property type="evidence" value="ECO:0007669"/>
    <property type="project" value="InterPro"/>
</dbReference>
<gene>
    <name evidence="5" type="ORF">FIBSPDRAFT_813762</name>
</gene>
<keyword evidence="2" id="KW-0539">Nucleus</keyword>
<keyword evidence="1" id="KW-0479">Metal-binding</keyword>
<name>A0A166UBA2_9AGAM</name>
<feature type="domain" description="Zn(2)-C6 fungal-type" evidence="4">
    <location>
        <begin position="23"/>
        <end position="58"/>
    </location>
</feature>
<dbReference type="InterPro" id="IPR007219">
    <property type="entry name" value="XnlR_reg_dom"/>
</dbReference>
<dbReference type="OrthoDB" id="1708823at2759"/>
<evidence type="ECO:0000256" key="1">
    <source>
        <dbReference type="ARBA" id="ARBA00022723"/>
    </source>
</evidence>
<organism evidence="5 6">
    <name type="scientific">Athelia psychrophila</name>
    <dbReference type="NCBI Taxonomy" id="1759441"/>
    <lineage>
        <taxon>Eukaryota</taxon>
        <taxon>Fungi</taxon>
        <taxon>Dikarya</taxon>
        <taxon>Basidiomycota</taxon>
        <taxon>Agaricomycotina</taxon>
        <taxon>Agaricomycetes</taxon>
        <taxon>Agaricomycetidae</taxon>
        <taxon>Atheliales</taxon>
        <taxon>Atheliaceae</taxon>
        <taxon>Athelia</taxon>
    </lineage>
</organism>
<dbReference type="PANTHER" id="PTHR31668:SF30">
    <property type="entry name" value="ZN(II)2CYS6 TRANSCRIPTION FACTOR (EUROFUNG)"/>
    <property type="match status" value="1"/>
</dbReference>
<dbReference type="PROSITE" id="PS00463">
    <property type="entry name" value="ZN2_CY6_FUNGAL_1"/>
    <property type="match status" value="1"/>
</dbReference>
<keyword evidence="6" id="KW-1185">Reference proteome</keyword>
<dbReference type="GO" id="GO:0003677">
    <property type="term" value="F:DNA binding"/>
    <property type="evidence" value="ECO:0007669"/>
    <property type="project" value="InterPro"/>
</dbReference>
<reference evidence="5 6" key="1">
    <citation type="journal article" date="2016" name="Mol. Biol. Evol.">
        <title>Comparative Genomics of Early-Diverging Mushroom-Forming Fungi Provides Insights into the Origins of Lignocellulose Decay Capabilities.</title>
        <authorList>
            <person name="Nagy L.G."/>
            <person name="Riley R."/>
            <person name="Tritt A."/>
            <person name="Adam C."/>
            <person name="Daum C."/>
            <person name="Floudas D."/>
            <person name="Sun H."/>
            <person name="Yadav J.S."/>
            <person name="Pangilinan J."/>
            <person name="Larsson K.H."/>
            <person name="Matsuura K."/>
            <person name="Barry K."/>
            <person name="Labutti K."/>
            <person name="Kuo R."/>
            <person name="Ohm R.A."/>
            <person name="Bhattacharya S.S."/>
            <person name="Shirouzu T."/>
            <person name="Yoshinaga Y."/>
            <person name="Martin F.M."/>
            <person name="Grigoriev I.V."/>
            <person name="Hibbett D.S."/>
        </authorList>
    </citation>
    <scope>NUCLEOTIDE SEQUENCE [LARGE SCALE GENOMIC DNA]</scope>
    <source>
        <strain evidence="5 6">CBS 109695</strain>
    </source>
</reference>